<feature type="transmembrane region" description="Helical" evidence="1">
    <location>
        <begin position="344"/>
        <end position="362"/>
    </location>
</feature>
<feature type="transmembrane region" description="Helical" evidence="1">
    <location>
        <begin position="642"/>
        <end position="660"/>
    </location>
</feature>
<feature type="transmembrane region" description="Helical" evidence="1">
    <location>
        <begin position="1080"/>
        <end position="1105"/>
    </location>
</feature>
<proteinExistence type="predicted"/>
<sequence length="1283" mass="144099">MSSSRDPLLTVELRIPSSHPQLLEGLDIWLRLGLISDAKVRQICQTYLVCAVVLQPQLQPQLEYQTQAVLTKTTTSKPLIATLTPEPQTPPQPNFITAMLQSLGEELSVRWLLFLGVFLVVLSSGVLAASQWEKFPAIGQYGVLLAYTLTFGGFTFWAGKQDNLKLTAQTLLIVTWLLVPVNFWAMDSFNLWNNPINWLVLAIASLFLSTITVLLAKNRTIIGNFPSGKLPFLNILSLSYLHWGWKISGFPLIAVYIAIVCTTLITVYQKLKQPRENIDTQDDSWVVGIYFAVIIYGLLGLLFRAIFVAGVNVTQLGSAISICGLLPVWLSAKNIKSTPSVAAIWQKIGGILLFLGWLVSVFTQPQQAIIISGLSLWVFSQRLQIHNSKIDFTAIFLIGLQTTWLSWRIVPETLQQFIINTATYLTNSQNQPLALLSIALFPYLILMLIFTEKLHHEQKEELAVFGKQLTLLLGVCLTMFALLNSTLLTLNLLLSAITLAIVTKRYASLPHLLYLTHVTGLLAVFSAINWLSPNLSKEIWATILLTVMVAEWVFSLGAGIWKGSAWYIGLALATLSFSLLLVNVQLLSDHNWGVIWLITPLALTGLAILTHDEQHRTFNTFLSILSVIAAQFLTLPLTETRLISLGVSASVLFVNTRYLIKQETAALTIGFGLSFIAALLWNIPNLALSVWFLVGGFAIFTLWLGRTILLRKNTELTLIYAAASDKWAIALSTIELIGITLHSFLVYTGNSNAEIFYLLATSITLTAIIYRTYQQLTNWAFYSIGWCLELLVAEILGFGEPSIIKIGIANVALGLITQLFGELWRRKYQAQYQTIPQSFHILPIIYGAFSVLLRFNTFTESTGLYSLGIALILVGVGRRREEFKPLLYFGIIGISISAYELLFYQMSEATGGALGDGLIAMSALGTSIMYAYRILSLWLINYFCLTPGELKNIAHLHWFWSSILLLAAVKVSTEINLYPAIGTGLFLTRYGIWQGRRNNFHQPVQTVSNISKDEIWVYLGLLTAGITGIYLQNLPIGSFLTQQLTPWNGALACIFAYFLYITPWEKLGWSKTPWQRTSYILPLIIIGITQQQIYLLTLIIAALYYIFLSTTTRQIRFTYISVILINWALFKWFIQLNFTDSLWYITPISLSILYIAQIDPQLKPQELKPIRHFIRTIGSGLVCGWTILFYQNLPYIPGIFSLIAIFAGLALKIRAFLYVGTATFIITSIYQLVIFSLSYSFLKWIIGLLVGILLIYIAANFETRRTQITSLLRNSIEKFQQWE</sequence>
<feature type="transmembrane region" description="Helical" evidence="1">
    <location>
        <begin position="111"/>
        <end position="132"/>
    </location>
</feature>
<feature type="transmembrane region" description="Helical" evidence="1">
    <location>
        <begin position="138"/>
        <end position="159"/>
    </location>
</feature>
<feature type="transmembrane region" description="Helical" evidence="1">
    <location>
        <begin position="886"/>
        <end position="906"/>
    </location>
</feature>
<feature type="transmembrane region" description="Helical" evidence="1">
    <location>
        <begin position="198"/>
        <end position="216"/>
    </location>
</feature>
<feature type="transmembrane region" description="Helical" evidence="1">
    <location>
        <begin position="1015"/>
        <end position="1032"/>
    </location>
</feature>
<feature type="transmembrane region" description="Helical" evidence="1">
    <location>
        <begin position="1216"/>
        <end position="1235"/>
    </location>
</feature>
<name>A0ABR9VEJ5_9CYAN</name>
<comment type="caution">
    <text evidence="2">The sequence shown here is derived from an EMBL/GenBank/DDBJ whole genome shotgun (WGS) entry which is preliminary data.</text>
</comment>
<keyword evidence="3" id="KW-1185">Reference proteome</keyword>
<evidence type="ECO:0000313" key="2">
    <source>
        <dbReference type="EMBL" id="MBE9236911.1"/>
    </source>
</evidence>
<feature type="transmembrane region" description="Helical" evidence="1">
    <location>
        <begin position="727"/>
        <end position="749"/>
    </location>
</feature>
<feature type="transmembrane region" description="Helical" evidence="1">
    <location>
        <begin position="803"/>
        <end position="823"/>
    </location>
</feature>
<feature type="transmembrane region" description="Helical" evidence="1">
    <location>
        <begin position="1117"/>
        <end position="1135"/>
    </location>
</feature>
<feature type="transmembrane region" description="Helical" evidence="1">
    <location>
        <begin position="251"/>
        <end position="268"/>
    </location>
</feature>
<feature type="transmembrane region" description="Helical" evidence="1">
    <location>
        <begin position="462"/>
        <end position="482"/>
    </location>
</feature>
<keyword evidence="1" id="KW-1133">Transmembrane helix</keyword>
<feature type="transmembrane region" description="Helical" evidence="1">
    <location>
        <begin position="1044"/>
        <end position="1060"/>
    </location>
</feature>
<keyword evidence="1" id="KW-0472">Membrane</keyword>
<feature type="transmembrane region" description="Helical" evidence="1">
    <location>
        <begin position="565"/>
        <end position="586"/>
    </location>
</feature>
<dbReference type="RefSeq" id="WP_193942969.1">
    <property type="nucleotide sequence ID" value="NZ_JADEWB010000067.1"/>
</dbReference>
<feature type="transmembrane region" description="Helical" evidence="1">
    <location>
        <begin position="755"/>
        <end position="773"/>
    </location>
</feature>
<feature type="transmembrane region" description="Helical" evidence="1">
    <location>
        <begin position="835"/>
        <end position="855"/>
    </location>
</feature>
<organism evidence="2 3">
    <name type="scientific">Sphaerospermopsis aphanizomenoides LEGE 00250</name>
    <dbReference type="NCBI Taxonomy" id="2777972"/>
    <lineage>
        <taxon>Bacteria</taxon>
        <taxon>Bacillati</taxon>
        <taxon>Cyanobacteriota</taxon>
        <taxon>Cyanophyceae</taxon>
        <taxon>Nostocales</taxon>
        <taxon>Aphanizomenonaceae</taxon>
        <taxon>Sphaerospermopsis</taxon>
        <taxon>Sphaerospermopsis aphanizomenoides</taxon>
    </lineage>
</organism>
<feature type="transmembrane region" description="Helical" evidence="1">
    <location>
        <begin position="592"/>
        <end position="610"/>
    </location>
</feature>
<feature type="transmembrane region" description="Helical" evidence="1">
    <location>
        <begin position="289"/>
        <end position="307"/>
    </location>
</feature>
<reference evidence="2 3" key="1">
    <citation type="submission" date="2020-10" db="EMBL/GenBank/DDBJ databases">
        <authorList>
            <person name="Castelo-Branco R."/>
            <person name="Eusebio N."/>
            <person name="Adriana R."/>
            <person name="Vieira A."/>
            <person name="Brugerolle De Fraissinette N."/>
            <person name="Rezende De Castro R."/>
            <person name="Schneider M.P."/>
            <person name="Vasconcelos V."/>
            <person name="Leao P.N."/>
        </authorList>
    </citation>
    <scope>NUCLEOTIDE SEQUENCE [LARGE SCALE GENOMIC DNA]</scope>
    <source>
        <strain evidence="2 3">LEGE 00250</strain>
    </source>
</reference>
<keyword evidence="1" id="KW-0812">Transmembrane</keyword>
<feature type="transmembrane region" description="Helical" evidence="1">
    <location>
        <begin position="313"/>
        <end position="332"/>
    </location>
</feature>
<feature type="transmembrane region" description="Helical" evidence="1">
    <location>
        <begin position="1194"/>
        <end position="1211"/>
    </location>
</feature>
<feature type="transmembrane region" description="Helical" evidence="1">
    <location>
        <begin position="617"/>
        <end position="636"/>
    </location>
</feature>
<protein>
    <submittedName>
        <fullName evidence="2">DUF2157 domain-containing protein</fullName>
    </submittedName>
</protein>
<dbReference type="Proteomes" id="UP000606776">
    <property type="component" value="Unassembled WGS sequence"/>
</dbReference>
<gene>
    <name evidence="2" type="ORF">IQ227_12970</name>
</gene>
<feature type="transmembrane region" description="Helical" evidence="1">
    <location>
        <begin position="918"/>
        <end position="940"/>
    </location>
</feature>
<accession>A0ABR9VEJ5</accession>
<feature type="transmembrane region" description="Helical" evidence="1">
    <location>
        <begin position="1241"/>
        <end position="1259"/>
    </location>
</feature>
<feature type="transmembrane region" description="Helical" evidence="1">
    <location>
        <begin position="539"/>
        <end position="558"/>
    </location>
</feature>
<feature type="transmembrane region" description="Helical" evidence="1">
    <location>
        <begin position="430"/>
        <end position="450"/>
    </location>
</feature>
<feature type="transmembrane region" description="Helical" evidence="1">
    <location>
        <begin position="689"/>
        <end position="706"/>
    </location>
</feature>
<feature type="transmembrane region" description="Helical" evidence="1">
    <location>
        <begin position="514"/>
        <end position="533"/>
    </location>
</feature>
<feature type="transmembrane region" description="Helical" evidence="1">
    <location>
        <begin position="166"/>
        <end position="186"/>
    </location>
</feature>
<feature type="transmembrane region" description="Helical" evidence="1">
    <location>
        <begin position="780"/>
        <end position="797"/>
    </location>
</feature>
<feature type="transmembrane region" description="Helical" evidence="1">
    <location>
        <begin position="861"/>
        <end position="877"/>
    </location>
</feature>
<evidence type="ECO:0000256" key="1">
    <source>
        <dbReference type="SAM" id="Phobius"/>
    </source>
</evidence>
<feature type="transmembrane region" description="Helical" evidence="1">
    <location>
        <begin position="665"/>
        <end position="683"/>
    </location>
</feature>
<evidence type="ECO:0000313" key="3">
    <source>
        <dbReference type="Proteomes" id="UP000606776"/>
    </source>
</evidence>
<dbReference type="EMBL" id="JADEWB010000067">
    <property type="protein sequence ID" value="MBE9236911.1"/>
    <property type="molecule type" value="Genomic_DNA"/>
</dbReference>